<dbReference type="HOGENOM" id="CLU_1703394_0_0_9"/>
<dbReference type="Pfam" id="PF10925">
    <property type="entry name" value="DUF2680"/>
    <property type="match status" value="2"/>
</dbReference>
<evidence type="ECO:0008006" key="3">
    <source>
        <dbReference type="Google" id="ProtNLM"/>
    </source>
</evidence>
<dbReference type="AlphaFoldDB" id="A0A097AQ26"/>
<dbReference type="Proteomes" id="UP000029669">
    <property type="component" value="Chromosome"/>
</dbReference>
<accession>A0A097AQ26</accession>
<dbReference type="eggNOG" id="ENOG502ZBXS">
    <property type="taxonomic scope" value="Bacteria"/>
</dbReference>
<dbReference type="EMBL" id="CP009170">
    <property type="protein sequence ID" value="AIS51934.1"/>
    <property type="molecule type" value="Genomic_DNA"/>
</dbReference>
<dbReference type="InterPro" id="IPR024485">
    <property type="entry name" value="DUF2680"/>
</dbReference>
<gene>
    <name evidence="1" type="ORF">TKV_c07510</name>
</gene>
<keyword evidence="2" id="KW-1185">Reference proteome</keyword>
<name>A0A097AQ26_THEKI</name>
<dbReference type="STRING" id="2325.TKV_c07510"/>
<sequence>MAALQKNVVNKLTSEGLLTQDQANKITSKIDNIVANIDKNGFSSFKGLFEGKDGLGFILREVDPSKLTEQQKTELMNYFKQMAQLQKQLVDKFVSFGVITQDQGNTIKNRIDTMVKNMEQNGLPQGFFKHFEGRRGDFKGKWQNENWQTNTAPQ</sequence>
<evidence type="ECO:0000313" key="2">
    <source>
        <dbReference type="Proteomes" id="UP000029669"/>
    </source>
</evidence>
<protein>
    <recommendedName>
        <fullName evidence="3">DUF2680 domain-containing protein</fullName>
    </recommendedName>
</protein>
<dbReference type="KEGG" id="tki:TKV_c07510"/>
<organism evidence="1 2">
    <name type="scientific">Thermoanaerobacter kivui</name>
    <name type="common">Acetogenium kivui</name>
    <dbReference type="NCBI Taxonomy" id="2325"/>
    <lineage>
        <taxon>Bacteria</taxon>
        <taxon>Bacillati</taxon>
        <taxon>Bacillota</taxon>
        <taxon>Clostridia</taxon>
        <taxon>Thermoanaerobacterales</taxon>
        <taxon>Thermoanaerobacteraceae</taxon>
        <taxon>Thermoanaerobacter</taxon>
    </lineage>
</organism>
<proteinExistence type="predicted"/>
<reference evidence="2" key="1">
    <citation type="journal article" date="2015" name="Genome Announc.">
        <title>Whole-Genome Sequences of 80 Environmental and Clinical Isolates of Burkholderia pseudomallei.</title>
        <authorList>
            <person name="Johnson S.L."/>
            <person name="Baker A.L."/>
            <person name="Chain P.S."/>
            <person name="Currie B.J."/>
            <person name="Daligault H.E."/>
            <person name="Davenport K.W."/>
            <person name="Davis C.B."/>
            <person name="Inglis T.J."/>
            <person name="Kaestli M."/>
            <person name="Koren S."/>
            <person name="Mayo M."/>
            <person name="Merritt A.J."/>
            <person name="Price E.P."/>
            <person name="Sarovich D.S."/>
            <person name="Warner J."/>
            <person name="Rosovitz M.J."/>
        </authorList>
    </citation>
    <scope>NUCLEOTIDE SEQUENCE [LARGE SCALE GENOMIC DNA]</scope>
    <source>
        <strain evidence="2">DSM 2030</strain>
    </source>
</reference>
<evidence type="ECO:0000313" key="1">
    <source>
        <dbReference type="EMBL" id="AIS51934.1"/>
    </source>
</evidence>